<name>A0ABZ0WCN5_9BACT</name>
<sequence length="294" mass="33699">MNDTIHIVAATDNHYAILLAALVKSVEVNHHTPEPVVFTVIDDGISAGNRKKIAASVQGGRVSINWVNSKNLIPENIQLPLDNSAFPLTTYLRIFGPYAPAEASKVIYLDVDTIVLDDISKLWHTDLNNNLFAAVQDVQETVSCSWAGIPNYKELGIPPETKYFNAGVLLINAKRWRDEQIAGKVIQFLHENRKHINYADQYGLNGVLYNQWLQLDPQWNWFAFKEHQRPALIHFLDIKPIFKNYKSEPLFQKYFFEYLNQTPFKGTKLIAGNRRILKKIRTRIKKALMSLVKK</sequence>
<evidence type="ECO:0000256" key="1">
    <source>
        <dbReference type="ARBA" id="ARBA00022676"/>
    </source>
</evidence>
<evidence type="ECO:0000313" key="4">
    <source>
        <dbReference type="EMBL" id="WQD39647.1"/>
    </source>
</evidence>
<evidence type="ECO:0000256" key="3">
    <source>
        <dbReference type="ARBA" id="ARBA00022723"/>
    </source>
</evidence>
<organism evidence="4 5">
    <name type="scientific">Niabella yanshanensis</name>
    <dbReference type="NCBI Taxonomy" id="577386"/>
    <lineage>
        <taxon>Bacteria</taxon>
        <taxon>Pseudomonadati</taxon>
        <taxon>Bacteroidota</taxon>
        <taxon>Chitinophagia</taxon>
        <taxon>Chitinophagales</taxon>
        <taxon>Chitinophagaceae</taxon>
        <taxon>Niabella</taxon>
    </lineage>
</organism>
<reference evidence="4 5" key="1">
    <citation type="submission" date="2023-12" db="EMBL/GenBank/DDBJ databases">
        <title>Genome sequencing and assembly of bacterial species from a model synthetic community.</title>
        <authorList>
            <person name="Hogle S.L."/>
        </authorList>
    </citation>
    <scope>NUCLEOTIDE SEQUENCE [LARGE SCALE GENOMIC DNA]</scope>
    <source>
        <strain evidence="4 5">HAMBI_3031</strain>
    </source>
</reference>
<proteinExistence type="predicted"/>
<dbReference type="Pfam" id="PF01501">
    <property type="entry name" value="Glyco_transf_8"/>
    <property type="match status" value="1"/>
</dbReference>
<dbReference type="GO" id="GO:0016740">
    <property type="term" value="F:transferase activity"/>
    <property type="evidence" value="ECO:0007669"/>
    <property type="project" value="UniProtKB-KW"/>
</dbReference>
<dbReference type="PANTHER" id="PTHR13778:SF47">
    <property type="entry name" value="LIPOPOLYSACCHARIDE 1,3-GALACTOSYLTRANSFERASE"/>
    <property type="match status" value="1"/>
</dbReference>
<dbReference type="RefSeq" id="WP_114789069.1">
    <property type="nucleotide sequence ID" value="NZ_CP139960.1"/>
</dbReference>
<keyword evidence="2 4" id="KW-0808">Transferase</keyword>
<dbReference type="EC" id="2.-.-.-" evidence="4"/>
<dbReference type="InterPro" id="IPR029044">
    <property type="entry name" value="Nucleotide-diphossugar_trans"/>
</dbReference>
<dbReference type="InterPro" id="IPR050748">
    <property type="entry name" value="Glycosyltrans_8_dom-fam"/>
</dbReference>
<keyword evidence="1" id="KW-0328">Glycosyltransferase</keyword>
<dbReference type="PANTHER" id="PTHR13778">
    <property type="entry name" value="GLYCOSYLTRANSFERASE 8 DOMAIN-CONTAINING PROTEIN"/>
    <property type="match status" value="1"/>
</dbReference>
<dbReference type="InterPro" id="IPR002495">
    <property type="entry name" value="Glyco_trans_8"/>
</dbReference>
<evidence type="ECO:0000313" key="5">
    <source>
        <dbReference type="Proteomes" id="UP001325680"/>
    </source>
</evidence>
<keyword evidence="3" id="KW-0479">Metal-binding</keyword>
<evidence type="ECO:0000256" key="2">
    <source>
        <dbReference type="ARBA" id="ARBA00022679"/>
    </source>
</evidence>
<dbReference type="SUPFAM" id="SSF53448">
    <property type="entry name" value="Nucleotide-diphospho-sugar transferases"/>
    <property type="match status" value="1"/>
</dbReference>
<protein>
    <submittedName>
        <fullName evidence="4">Glycosyltransferase family 8 protein</fullName>
        <ecNumber evidence="4">2.-.-.-</ecNumber>
    </submittedName>
</protein>
<keyword evidence="5" id="KW-1185">Reference proteome</keyword>
<accession>A0ABZ0WCN5</accession>
<dbReference type="Proteomes" id="UP001325680">
    <property type="component" value="Chromosome"/>
</dbReference>
<dbReference type="EMBL" id="CP139960">
    <property type="protein sequence ID" value="WQD39647.1"/>
    <property type="molecule type" value="Genomic_DNA"/>
</dbReference>
<dbReference type="Gene3D" id="3.90.550.10">
    <property type="entry name" value="Spore Coat Polysaccharide Biosynthesis Protein SpsA, Chain A"/>
    <property type="match status" value="1"/>
</dbReference>
<gene>
    <name evidence="4" type="ORF">U0035_05740</name>
</gene>
<dbReference type="CDD" id="cd04194">
    <property type="entry name" value="GT8_A4GalT_like"/>
    <property type="match status" value="1"/>
</dbReference>